<dbReference type="InterPro" id="IPR032816">
    <property type="entry name" value="VTT_dom"/>
</dbReference>
<feature type="transmembrane region" description="Helical" evidence="6">
    <location>
        <begin position="48"/>
        <end position="66"/>
    </location>
</feature>
<feature type="transmembrane region" description="Helical" evidence="6">
    <location>
        <begin position="78"/>
        <end position="103"/>
    </location>
</feature>
<evidence type="ECO:0000256" key="6">
    <source>
        <dbReference type="RuleBase" id="RU366058"/>
    </source>
</evidence>
<keyword evidence="4 6" id="KW-1133">Transmembrane helix</keyword>
<feature type="transmembrane region" description="Helical" evidence="6">
    <location>
        <begin position="199"/>
        <end position="221"/>
    </location>
</feature>
<evidence type="ECO:0000313" key="9">
    <source>
        <dbReference type="Proteomes" id="UP001254608"/>
    </source>
</evidence>
<feature type="transmembrane region" description="Helical" evidence="6">
    <location>
        <begin position="162"/>
        <end position="179"/>
    </location>
</feature>
<dbReference type="Proteomes" id="UP001254608">
    <property type="component" value="Unassembled WGS sequence"/>
</dbReference>
<name>A0ABU2WK99_9GAMM</name>
<sequence length="228" mass="24839">MKWRIALGLIFAALVAAFFAFDLAQYFSFENLKTQHQHLSELSDQKPVRLIAAVFVSYTLGTALALPIPGVMSLVCGALFGLPGGVLISSFSSSIGSTLGFLLGRFVFGEALQQRFAERFGAIDQGVRREGAFYLFSIRLVPVFPLSLINLAMALTPIKTWTFYWVSQLGMLPASIVWVNAGTQLATLESPGDILTPKILGAFALLVAMPFLGKFVLGLLWRQRSESG</sequence>
<keyword evidence="9" id="KW-1185">Reference proteome</keyword>
<comment type="caution">
    <text evidence="8">The sequence shown here is derived from an EMBL/GenBank/DDBJ whole genome shotgun (WGS) entry which is preliminary data.</text>
</comment>
<feature type="transmembrane region" description="Helical" evidence="6">
    <location>
        <begin position="133"/>
        <end position="155"/>
    </location>
</feature>
<evidence type="ECO:0000256" key="3">
    <source>
        <dbReference type="ARBA" id="ARBA00022692"/>
    </source>
</evidence>
<keyword evidence="2 6" id="KW-1003">Cell membrane</keyword>
<evidence type="ECO:0000256" key="5">
    <source>
        <dbReference type="ARBA" id="ARBA00023136"/>
    </source>
</evidence>
<dbReference type="RefSeq" id="WP_311365700.1">
    <property type="nucleotide sequence ID" value="NZ_JAVRIC010000019.1"/>
</dbReference>
<dbReference type="EMBL" id="JAVRIC010000019">
    <property type="protein sequence ID" value="MDT0498300.1"/>
    <property type="molecule type" value="Genomic_DNA"/>
</dbReference>
<reference evidence="8 9" key="1">
    <citation type="submission" date="2023-09" db="EMBL/GenBank/DDBJ databases">
        <authorList>
            <person name="Rey-Velasco X."/>
        </authorList>
    </citation>
    <scope>NUCLEOTIDE SEQUENCE [LARGE SCALE GENOMIC DNA]</scope>
    <source>
        <strain evidence="8 9">W345</strain>
    </source>
</reference>
<evidence type="ECO:0000259" key="7">
    <source>
        <dbReference type="Pfam" id="PF09335"/>
    </source>
</evidence>
<comment type="subcellular location">
    <subcellularLocation>
        <location evidence="1 6">Cell membrane</location>
        <topology evidence="1 6">Multi-pass membrane protein</topology>
    </subcellularLocation>
</comment>
<keyword evidence="3 6" id="KW-0812">Transmembrane</keyword>
<dbReference type="PANTHER" id="PTHR12677:SF59">
    <property type="entry name" value="GOLGI APPARATUS MEMBRANE PROTEIN TVP38-RELATED"/>
    <property type="match status" value="1"/>
</dbReference>
<evidence type="ECO:0000256" key="4">
    <source>
        <dbReference type="ARBA" id="ARBA00022989"/>
    </source>
</evidence>
<proteinExistence type="inferred from homology"/>
<evidence type="ECO:0000256" key="1">
    <source>
        <dbReference type="ARBA" id="ARBA00004651"/>
    </source>
</evidence>
<keyword evidence="5 6" id="KW-0472">Membrane</keyword>
<feature type="domain" description="VTT" evidence="7">
    <location>
        <begin position="71"/>
        <end position="183"/>
    </location>
</feature>
<dbReference type="PANTHER" id="PTHR12677">
    <property type="entry name" value="GOLGI APPARATUS MEMBRANE PROTEIN TVP38-RELATED"/>
    <property type="match status" value="1"/>
</dbReference>
<gene>
    <name evidence="8" type="ORF">RM530_13130</name>
</gene>
<dbReference type="InterPro" id="IPR015414">
    <property type="entry name" value="TMEM64"/>
</dbReference>
<protein>
    <recommendedName>
        <fullName evidence="6">TVP38/TMEM64 family membrane protein</fullName>
    </recommendedName>
</protein>
<evidence type="ECO:0000313" key="8">
    <source>
        <dbReference type="EMBL" id="MDT0498300.1"/>
    </source>
</evidence>
<comment type="similarity">
    <text evidence="6">Belongs to the TVP38/TMEM64 family.</text>
</comment>
<accession>A0ABU2WK99</accession>
<organism evidence="8 9">
    <name type="scientific">Banduia mediterranea</name>
    <dbReference type="NCBI Taxonomy" id="3075609"/>
    <lineage>
        <taxon>Bacteria</taxon>
        <taxon>Pseudomonadati</taxon>
        <taxon>Pseudomonadota</taxon>
        <taxon>Gammaproteobacteria</taxon>
        <taxon>Nevskiales</taxon>
        <taxon>Algiphilaceae</taxon>
        <taxon>Banduia</taxon>
    </lineage>
</organism>
<dbReference type="Pfam" id="PF09335">
    <property type="entry name" value="VTT_dom"/>
    <property type="match status" value="1"/>
</dbReference>
<evidence type="ECO:0000256" key="2">
    <source>
        <dbReference type="ARBA" id="ARBA00022475"/>
    </source>
</evidence>